<evidence type="ECO:0000313" key="1">
    <source>
        <dbReference type="EMBL" id="KAA5537035.1"/>
    </source>
</evidence>
<evidence type="ECO:0000313" key="2">
    <source>
        <dbReference type="Proteomes" id="UP000323632"/>
    </source>
</evidence>
<accession>A0A5M6CVU6</accession>
<name>A0A5M6CVU6_9BACT</name>
<dbReference type="Proteomes" id="UP000323632">
    <property type="component" value="Unassembled WGS sequence"/>
</dbReference>
<sequence>MKYLVLFEEFDNPLCKPIEDPILLKTTSKDTKDDELTEEEEEAANDRFFRQHNIGHEDWAIRKSTKNAKYRAL</sequence>
<reference evidence="1 2" key="1">
    <citation type="submission" date="2019-09" db="EMBL/GenBank/DDBJ databases">
        <title>Genome sequence and assembly of Taibaiella sp.</title>
        <authorList>
            <person name="Chhetri G."/>
        </authorList>
    </citation>
    <scope>NUCLEOTIDE SEQUENCE [LARGE SCALE GENOMIC DNA]</scope>
    <source>
        <strain evidence="1 2">KVB11</strain>
    </source>
</reference>
<organism evidence="1 2">
    <name type="scientific">Taibaiella lutea</name>
    <dbReference type="NCBI Taxonomy" id="2608001"/>
    <lineage>
        <taxon>Bacteria</taxon>
        <taxon>Pseudomonadati</taxon>
        <taxon>Bacteroidota</taxon>
        <taxon>Chitinophagia</taxon>
        <taxon>Chitinophagales</taxon>
        <taxon>Chitinophagaceae</taxon>
        <taxon>Taibaiella</taxon>
    </lineage>
</organism>
<dbReference type="AlphaFoldDB" id="A0A5M6CVU6"/>
<dbReference type="EMBL" id="VWSH01000001">
    <property type="protein sequence ID" value="KAA5537035.1"/>
    <property type="molecule type" value="Genomic_DNA"/>
</dbReference>
<protein>
    <submittedName>
        <fullName evidence="1">Uncharacterized protein</fullName>
    </submittedName>
</protein>
<comment type="caution">
    <text evidence="1">The sequence shown here is derived from an EMBL/GenBank/DDBJ whole genome shotgun (WGS) entry which is preliminary data.</text>
</comment>
<gene>
    <name evidence="1" type="ORF">F0919_05010</name>
</gene>
<keyword evidence="2" id="KW-1185">Reference proteome</keyword>
<proteinExistence type="predicted"/>
<dbReference type="RefSeq" id="WP_150031611.1">
    <property type="nucleotide sequence ID" value="NZ_VWSH01000001.1"/>
</dbReference>